<accession>A0A1Z5R8Z8</accession>
<protein>
    <submittedName>
        <fullName evidence="1">Uncharacterized protein</fullName>
    </submittedName>
</protein>
<dbReference type="AlphaFoldDB" id="A0A1Z5R8Z8"/>
<evidence type="ECO:0000313" key="1">
    <source>
        <dbReference type="EMBL" id="OQU80177.1"/>
    </source>
</evidence>
<proteinExistence type="predicted"/>
<dbReference type="EMBL" id="CM000766">
    <property type="protein sequence ID" value="OQU80177.1"/>
    <property type="molecule type" value="Genomic_DNA"/>
</dbReference>
<reference evidence="1 2" key="1">
    <citation type="journal article" date="2009" name="Nature">
        <title>The Sorghum bicolor genome and the diversification of grasses.</title>
        <authorList>
            <person name="Paterson A.H."/>
            <person name="Bowers J.E."/>
            <person name="Bruggmann R."/>
            <person name="Dubchak I."/>
            <person name="Grimwood J."/>
            <person name="Gundlach H."/>
            <person name="Haberer G."/>
            <person name="Hellsten U."/>
            <person name="Mitros T."/>
            <person name="Poliakov A."/>
            <person name="Schmutz J."/>
            <person name="Spannagl M."/>
            <person name="Tang H."/>
            <person name="Wang X."/>
            <person name="Wicker T."/>
            <person name="Bharti A.K."/>
            <person name="Chapman J."/>
            <person name="Feltus F.A."/>
            <person name="Gowik U."/>
            <person name="Grigoriev I.V."/>
            <person name="Lyons E."/>
            <person name="Maher C.A."/>
            <person name="Martis M."/>
            <person name="Narechania A."/>
            <person name="Otillar R.P."/>
            <person name="Penning B.W."/>
            <person name="Salamov A.A."/>
            <person name="Wang Y."/>
            <person name="Zhang L."/>
            <person name="Carpita N.C."/>
            <person name="Freeling M."/>
            <person name="Gingle A.R."/>
            <person name="Hash C.T."/>
            <person name="Keller B."/>
            <person name="Klein P."/>
            <person name="Kresovich S."/>
            <person name="McCann M.C."/>
            <person name="Ming R."/>
            <person name="Peterson D.G."/>
            <person name="Mehboob-ur-Rahman"/>
            <person name="Ware D."/>
            <person name="Westhoff P."/>
            <person name="Mayer K.F."/>
            <person name="Messing J."/>
            <person name="Rokhsar D.S."/>
        </authorList>
    </citation>
    <scope>NUCLEOTIDE SEQUENCE [LARGE SCALE GENOMIC DNA]</scope>
    <source>
        <strain evidence="2">cv. BTx623</strain>
    </source>
</reference>
<sequence>MCSRLNFVAPSGSRGVAIHRRSVQSRAAVVILSTFGCKRFQQSTPSLVLHCGRSC</sequence>
<dbReference type="InParanoid" id="A0A1Z5R8Z8"/>
<evidence type="ECO:0000313" key="2">
    <source>
        <dbReference type="Proteomes" id="UP000000768"/>
    </source>
</evidence>
<gene>
    <name evidence="1" type="ORF">SORBI_3007G090454</name>
</gene>
<reference evidence="2" key="2">
    <citation type="journal article" date="2018" name="Plant J.">
        <title>The Sorghum bicolor reference genome: improved assembly, gene annotations, a transcriptome atlas, and signatures of genome organization.</title>
        <authorList>
            <person name="McCormick R.F."/>
            <person name="Truong S.K."/>
            <person name="Sreedasyam A."/>
            <person name="Jenkins J."/>
            <person name="Shu S."/>
            <person name="Sims D."/>
            <person name="Kennedy M."/>
            <person name="Amirebrahimi M."/>
            <person name="Weers B.D."/>
            <person name="McKinley B."/>
            <person name="Mattison A."/>
            <person name="Morishige D.T."/>
            <person name="Grimwood J."/>
            <person name="Schmutz J."/>
            <person name="Mullet J.E."/>
        </authorList>
    </citation>
    <scope>NUCLEOTIDE SEQUENCE [LARGE SCALE GENOMIC DNA]</scope>
    <source>
        <strain evidence="2">cv. BTx623</strain>
    </source>
</reference>
<organism evidence="1 2">
    <name type="scientific">Sorghum bicolor</name>
    <name type="common">Sorghum</name>
    <name type="synonym">Sorghum vulgare</name>
    <dbReference type="NCBI Taxonomy" id="4558"/>
    <lineage>
        <taxon>Eukaryota</taxon>
        <taxon>Viridiplantae</taxon>
        <taxon>Streptophyta</taxon>
        <taxon>Embryophyta</taxon>
        <taxon>Tracheophyta</taxon>
        <taxon>Spermatophyta</taxon>
        <taxon>Magnoliopsida</taxon>
        <taxon>Liliopsida</taxon>
        <taxon>Poales</taxon>
        <taxon>Poaceae</taxon>
        <taxon>PACMAD clade</taxon>
        <taxon>Panicoideae</taxon>
        <taxon>Andropogonodae</taxon>
        <taxon>Andropogoneae</taxon>
        <taxon>Sorghinae</taxon>
        <taxon>Sorghum</taxon>
    </lineage>
</organism>
<name>A0A1Z5R8Z8_SORBI</name>
<dbReference type="Proteomes" id="UP000000768">
    <property type="component" value="Chromosome 7"/>
</dbReference>
<keyword evidence="2" id="KW-1185">Reference proteome</keyword>
<dbReference type="Gramene" id="OQU80177">
    <property type="protein sequence ID" value="OQU80177"/>
    <property type="gene ID" value="SORBI_3007G090454"/>
</dbReference>